<accession>A0ABT7GN40</accession>
<dbReference type="Proteomes" id="UP001223390">
    <property type="component" value="Unassembled WGS sequence"/>
</dbReference>
<evidence type="ECO:0000313" key="4">
    <source>
        <dbReference type="Proteomes" id="UP001223390"/>
    </source>
</evidence>
<feature type="signal peptide" evidence="2">
    <location>
        <begin position="1"/>
        <end position="23"/>
    </location>
</feature>
<feature type="chain" id="PRO_5047020555" description="Lipoprotein" evidence="2">
    <location>
        <begin position="24"/>
        <end position="59"/>
    </location>
</feature>
<dbReference type="EMBL" id="JASITI010000004">
    <property type="protein sequence ID" value="MDK9494992.1"/>
    <property type="molecule type" value="Genomic_DNA"/>
</dbReference>
<feature type="region of interest" description="Disordered" evidence="1">
    <location>
        <begin position="31"/>
        <end position="59"/>
    </location>
</feature>
<dbReference type="RefSeq" id="WP_285340705.1">
    <property type="nucleotide sequence ID" value="NZ_JASITI010000004.1"/>
</dbReference>
<protein>
    <recommendedName>
        <fullName evidence="5">Lipoprotein</fullName>
    </recommendedName>
</protein>
<gene>
    <name evidence="3" type="ORF">QEZ40_004425</name>
</gene>
<name>A0ABT7GN40_9ACTN</name>
<evidence type="ECO:0000313" key="3">
    <source>
        <dbReference type="EMBL" id="MDK9494992.1"/>
    </source>
</evidence>
<evidence type="ECO:0000256" key="2">
    <source>
        <dbReference type="SAM" id="SignalP"/>
    </source>
</evidence>
<keyword evidence="4" id="KW-1185">Reference proteome</keyword>
<keyword evidence="2" id="KW-0732">Signal</keyword>
<dbReference type="PROSITE" id="PS51257">
    <property type="entry name" value="PROKAR_LIPOPROTEIN"/>
    <property type="match status" value="1"/>
</dbReference>
<sequence>MTNAAKRLGLALLGALLAAGLLAAACSTRGGRTDALAPDRGSAVDAGSPSRFEMSVARP</sequence>
<proteinExistence type="predicted"/>
<evidence type="ECO:0008006" key="5">
    <source>
        <dbReference type="Google" id="ProtNLM"/>
    </source>
</evidence>
<organism evidence="3 4">
    <name type="scientific">Streptomyces katrae</name>
    <dbReference type="NCBI Taxonomy" id="68223"/>
    <lineage>
        <taxon>Bacteria</taxon>
        <taxon>Bacillati</taxon>
        <taxon>Actinomycetota</taxon>
        <taxon>Actinomycetes</taxon>
        <taxon>Kitasatosporales</taxon>
        <taxon>Streptomycetaceae</taxon>
        <taxon>Streptomyces</taxon>
    </lineage>
</organism>
<evidence type="ECO:0000256" key="1">
    <source>
        <dbReference type="SAM" id="MobiDB-lite"/>
    </source>
</evidence>
<comment type="caution">
    <text evidence="3">The sequence shown here is derived from an EMBL/GenBank/DDBJ whole genome shotgun (WGS) entry which is preliminary data.</text>
</comment>
<reference evidence="3 4" key="1">
    <citation type="submission" date="2023-05" db="EMBL/GenBank/DDBJ databases">
        <title>Sequencing and Assembly of Streptomyces sp. NP73.</title>
        <authorList>
            <person name="Konwar A.N."/>
            <person name="Saikia K."/>
            <person name="Thakur D."/>
        </authorList>
    </citation>
    <scope>NUCLEOTIDE SEQUENCE [LARGE SCALE GENOMIC DNA]</scope>
    <source>
        <strain evidence="3 4">NP73</strain>
    </source>
</reference>